<dbReference type="SUPFAM" id="SSF143081">
    <property type="entry name" value="BB1717-like"/>
    <property type="match status" value="1"/>
</dbReference>
<keyword evidence="2 8" id="KW-0645">Protease</keyword>
<evidence type="ECO:0000256" key="6">
    <source>
        <dbReference type="ARBA" id="ARBA00023125"/>
    </source>
</evidence>
<dbReference type="PANTHER" id="PTHR13604:SF0">
    <property type="entry name" value="ABASIC SITE PROCESSING PROTEIN HMCES"/>
    <property type="match status" value="1"/>
</dbReference>
<dbReference type="AlphaFoldDB" id="A0A1Q8YKD7"/>
<name>A0A1Q8YKD7_9BURK</name>
<keyword evidence="7" id="KW-0456">Lyase</keyword>
<keyword evidence="10" id="KW-1185">Reference proteome</keyword>
<keyword evidence="4 8" id="KW-0378">Hydrolase</keyword>
<comment type="caution">
    <text evidence="9">The sequence shown here is derived from an EMBL/GenBank/DDBJ whole genome shotgun (WGS) entry which is preliminary data.</text>
</comment>
<keyword evidence="3" id="KW-0227">DNA damage</keyword>
<evidence type="ECO:0000256" key="2">
    <source>
        <dbReference type="ARBA" id="ARBA00022670"/>
    </source>
</evidence>
<dbReference type="GO" id="GO:0106300">
    <property type="term" value="P:protein-DNA covalent cross-linking repair"/>
    <property type="evidence" value="ECO:0007669"/>
    <property type="project" value="InterPro"/>
</dbReference>
<dbReference type="Gene3D" id="3.90.1680.10">
    <property type="entry name" value="SOS response associated peptidase-like"/>
    <property type="match status" value="1"/>
</dbReference>
<organism evidence="9 10">
    <name type="scientific">Rhodoferax antarcticus ANT.BR</name>
    <dbReference type="NCBI Taxonomy" id="1111071"/>
    <lineage>
        <taxon>Bacteria</taxon>
        <taxon>Pseudomonadati</taxon>
        <taxon>Pseudomonadota</taxon>
        <taxon>Betaproteobacteria</taxon>
        <taxon>Burkholderiales</taxon>
        <taxon>Comamonadaceae</taxon>
        <taxon>Rhodoferax</taxon>
    </lineage>
</organism>
<comment type="similarity">
    <text evidence="1 8">Belongs to the SOS response-associated peptidase family.</text>
</comment>
<keyword evidence="5" id="KW-0190">Covalent protein-DNA linkage</keyword>
<protein>
    <recommendedName>
        <fullName evidence="8">Abasic site processing protein</fullName>
        <ecNumber evidence="8">3.4.-.-</ecNumber>
    </recommendedName>
</protein>
<reference evidence="9 10" key="1">
    <citation type="submission" date="2017-01" db="EMBL/GenBank/DDBJ databases">
        <title>Genome sequence of Rhodoferax antarcticus ANT.BR, a psychrophilic purple nonsulfur bacterium from an Antarctic microbial mat.</title>
        <authorList>
            <person name="Baker J."/>
            <person name="Riester C."/>
            <person name="Skinner B."/>
            <person name="Newell A."/>
            <person name="Swingley W."/>
            <person name="Madigan M."/>
            <person name="Jung D."/>
            <person name="Asao M."/>
            <person name="Chen M."/>
            <person name="Loughlin P."/>
            <person name="Pan H."/>
            <person name="Lin S."/>
            <person name="Li N."/>
            <person name="Shaw J."/>
            <person name="Prado M."/>
            <person name="Sherman C."/>
            <person name="Li X."/>
            <person name="Tang J."/>
            <person name="Blankenship R."/>
            <person name="Zhao T."/>
            <person name="Touchman J."/>
            <person name="Sattley M."/>
        </authorList>
    </citation>
    <scope>NUCLEOTIDE SEQUENCE [LARGE SCALE GENOMIC DNA]</scope>
    <source>
        <strain evidence="9 10">ANT.BR</strain>
    </source>
</reference>
<evidence type="ECO:0000313" key="9">
    <source>
        <dbReference type="EMBL" id="OLP08423.1"/>
    </source>
</evidence>
<dbReference type="InterPro" id="IPR036590">
    <property type="entry name" value="SRAP-like"/>
</dbReference>
<evidence type="ECO:0000256" key="7">
    <source>
        <dbReference type="ARBA" id="ARBA00023239"/>
    </source>
</evidence>
<dbReference type="Pfam" id="PF02586">
    <property type="entry name" value="SRAP"/>
    <property type="match status" value="1"/>
</dbReference>
<evidence type="ECO:0000256" key="4">
    <source>
        <dbReference type="ARBA" id="ARBA00022801"/>
    </source>
</evidence>
<dbReference type="Proteomes" id="UP000185911">
    <property type="component" value="Unassembled WGS sequence"/>
</dbReference>
<dbReference type="GO" id="GO:0008233">
    <property type="term" value="F:peptidase activity"/>
    <property type="evidence" value="ECO:0007669"/>
    <property type="project" value="UniProtKB-KW"/>
</dbReference>
<evidence type="ECO:0000256" key="3">
    <source>
        <dbReference type="ARBA" id="ARBA00022763"/>
    </source>
</evidence>
<dbReference type="InterPro" id="IPR003738">
    <property type="entry name" value="SRAP"/>
</dbReference>
<accession>A0A1Q8YKD7</accession>
<dbReference type="GO" id="GO:0016829">
    <property type="term" value="F:lyase activity"/>
    <property type="evidence" value="ECO:0007669"/>
    <property type="project" value="UniProtKB-KW"/>
</dbReference>
<keyword evidence="6" id="KW-0238">DNA-binding</keyword>
<sequence length="222" mass="25307">MCSHYQGIKERERYRRHFGVEPPADLGKHDMWPGYGGTFMRSYPQADVGDTAVPEREALPGLFGLIPPWSADIRATRYNYNARSETVVSKHSFREAWLKPQHCIIPADAIFEPDWRSGKAIPTRIARADGAPMGIAGLWSSWKLPNGELLFSYTMLTINADTHPLMRLMHKPTDEKRMVVIMPDDRYDDWLKADSVQARHFLKHFPADQLTASSPEPARGLF</sequence>
<dbReference type="PANTHER" id="PTHR13604">
    <property type="entry name" value="DC12-RELATED"/>
    <property type="match status" value="1"/>
</dbReference>
<proteinExistence type="inferred from homology"/>
<dbReference type="STRING" id="81479.RA876_14275"/>
<dbReference type="GO" id="GO:0003697">
    <property type="term" value="F:single-stranded DNA binding"/>
    <property type="evidence" value="ECO:0007669"/>
    <property type="project" value="InterPro"/>
</dbReference>
<dbReference type="EC" id="3.4.-.-" evidence="8"/>
<gene>
    <name evidence="9" type="ORF">BLL52_0027</name>
</gene>
<dbReference type="EMBL" id="MSYM01000001">
    <property type="protein sequence ID" value="OLP08423.1"/>
    <property type="molecule type" value="Genomic_DNA"/>
</dbReference>
<evidence type="ECO:0000313" key="10">
    <source>
        <dbReference type="Proteomes" id="UP000185911"/>
    </source>
</evidence>
<dbReference type="GO" id="GO:0006508">
    <property type="term" value="P:proteolysis"/>
    <property type="evidence" value="ECO:0007669"/>
    <property type="project" value="UniProtKB-KW"/>
</dbReference>
<evidence type="ECO:0000256" key="8">
    <source>
        <dbReference type="RuleBase" id="RU364100"/>
    </source>
</evidence>
<evidence type="ECO:0000256" key="1">
    <source>
        <dbReference type="ARBA" id="ARBA00008136"/>
    </source>
</evidence>
<evidence type="ECO:0000256" key="5">
    <source>
        <dbReference type="ARBA" id="ARBA00023124"/>
    </source>
</evidence>